<gene>
    <name evidence="2" type="ORF">LTR24_010650</name>
</gene>
<dbReference type="Pfam" id="PF00378">
    <property type="entry name" value="ECH_1"/>
    <property type="match status" value="1"/>
</dbReference>
<dbReference type="CDD" id="cd06558">
    <property type="entry name" value="crotonase-like"/>
    <property type="match status" value="1"/>
</dbReference>
<dbReference type="InterPro" id="IPR029045">
    <property type="entry name" value="ClpP/crotonase-like_dom_sf"/>
</dbReference>
<evidence type="ECO:0000313" key="3">
    <source>
        <dbReference type="Proteomes" id="UP001345013"/>
    </source>
</evidence>
<dbReference type="Proteomes" id="UP001345013">
    <property type="component" value="Unassembled WGS sequence"/>
</dbReference>
<reference evidence="2 3" key="1">
    <citation type="submission" date="2023-08" db="EMBL/GenBank/DDBJ databases">
        <title>Black Yeasts Isolated from many extreme environments.</title>
        <authorList>
            <person name="Coleine C."/>
            <person name="Stajich J.E."/>
            <person name="Selbmann L."/>
        </authorList>
    </citation>
    <scope>NUCLEOTIDE SEQUENCE [LARGE SCALE GENOMIC DNA]</scope>
    <source>
        <strain evidence="2 3">CCFEE 5885</strain>
    </source>
</reference>
<feature type="compositionally biased region" description="Polar residues" evidence="1">
    <location>
        <begin position="32"/>
        <end position="54"/>
    </location>
</feature>
<dbReference type="Gene3D" id="3.90.226.10">
    <property type="entry name" value="2-enoyl-CoA Hydratase, Chain A, domain 1"/>
    <property type="match status" value="1"/>
</dbReference>
<keyword evidence="3" id="KW-1185">Reference proteome</keyword>
<evidence type="ECO:0008006" key="4">
    <source>
        <dbReference type="Google" id="ProtNLM"/>
    </source>
</evidence>
<evidence type="ECO:0000313" key="2">
    <source>
        <dbReference type="EMBL" id="KAK5070329.1"/>
    </source>
</evidence>
<proteinExistence type="predicted"/>
<dbReference type="PANTHER" id="PTHR11941">
    <property type="entry name" value="ENOYL-COA HYDRATASE-RELATED"/>
    <property type="match status" value="1"/>
</dbReference>
<name>A0ABR0JT84_9EURO</name>
<dbReference type="InterPro" id="IPR001753">
    <property type="entry name" value="Enoyl-CoA_hydra/iso"/>
</dbReference>
<comment type="caution">
    <text evidence="2">The sequence shown here is derived from an EMBL/GenBank/DDBJ whole genome shotgun (WGS) entry which is preliminary data.</text>
</comment>
<organism evidence="2 3">
    <name type="scientific">Lithohypha guttulata</name>
    <dbReference type="NCBI Taxonomy" id="1690604"/>
    <lineage>
        <taxon>Eukaryota</taxon>
        <taxon>Fungi</taxon>
        <taxon>Dikarya</taxon>
        <taxon>Ascomycota</taxon>
        <taxon>Pezizomycotina</taxon>
        <taxon>Eurotiomycetes</taxon>
        <taxon>Chaetothyriomycetidae</taxon>
        <taxon>Chaetothyriales</taxon>
        <taxon>Trichomeriaceae</taxon>
        <taxon>Lithohypha</taxon>
    </lineage>
</organism>
<evidence type="ECO:0000256" key="1">
    <source>
        <dbReference type="SAM" id="MobiDB-lite"/>
    </source>
</evidence>
<dbReference type="SUPFAM" id="SSF52096">
    <property type="entry name" value="ClpP/crotonase"/>
    <property type="match status" value="1"/>
</dbReference>
<accession>A0ABR0JT84</accession>
<feature type="region of interest" description="Disordered" evidence="1">
    <location>
        <begin position="1"/>
        <end position="71"/>
    </location>
</feature>
<dbReference type="EMBL" id="JAVRRG010000402">
    <property type="protein sequence ID" value="KAK5070329.1"/>
    <property type="molecule type" value="Genomic_DNA"/>
</dbReference>
<feature type="region of interest" description="Disordered" evidence="1">
    <location>
        <begin position="292"/>
        <end position="323"/>
    </location>
</feature>
<feature type="compositionally biased region" description="Basic and acidic residues" evidence="1">
    <location>
        <begin position="294"/>
        <end position="323"/>
    </location>
</feature>
<protein>
    <recommendedName>
        <fullName evidence="4">ClpP/crotonase</fullName>
    </recommendedName>
</protein>
<dbReference type="PANTHER" id="PTHR11941:SF75">
    <property type="entry name" value="ENOYL-COA HYDRATASE_ISOMERASE FAMILY PROTEIN"/>
    <property type="match status" value="1"/>
</dbReference>
<sequence length="323" mass="35773">MSSLPQEVLFTLPIPPHKSPAAPSSGGKITVSKLTLPTADPSNPTASTSMSSHPAQGKPRPKHGDPAPTPPIYLLTHHSPPDNRLSPHFLSTYLHALLKLQHGGYPYGLLLTTSSIPKFYSNGLDLATFTPETKTKYLYPLWRKLLTYPMPTCAVVNGHAFAGGLMTAMFHDYRVMNPHRGWLCLNELEFDAELQPAMAEIFKVKVPNAVFRSLVLEARRLTSLQALEAGLVDGLGGVEEAVEVMTDVDGGHGRGVMVVGARGRKTVYGKLKEEIYREVLAALDMKQDVEDEMWEGRRKDRETREREEKELLERLGREGKAKL</sequence>